<dbReference type="PIRSF" id="PIRSF018637">
    <property type="entry name" value="TrmK"/>
    <property type="match status" value="1"/>
</dbReference>
<gene>
    <name evidence="1" type="ORF">ACFQ4R_09170</name>
</gene>
<dbReference type="InterPro" id="IPR006901">
    <property type="entry name" value="TrmK"/>
</dbReference>
<evidence type="ECO:0000313" key="2">
    <source>
        <dbReference type="Proteomes" id="UP001597191"/>
    </source>
</evidence>
<proteinExistence type="predicted"/>
<dbReference type="EMBL" id="JBHTOH010000087">
    <property type="protein sequence ID" value="MFD1411754.1"/>
    <property type="molecule type" value="Genomic_DNA"/>
</dbReference>
<dbReference type="Pfam" id="PF04816">
    <property type="entry name" value="TrmK"/>
    <property type="match status" value="1"/>
</dbReference>
<organism evidence="1 2">
    <name type="scientific">Lapidilactobacillus gannanensis</name>
    <dbReference type="NCBI Taxonomy" id="2486002"/>
    <lineage>
        <taxon>Bacteria</taxon>
        <taxon>Bacillati</taxon>
        <taxon>Bacillota</taxon>
        <taxon>Bacilli</taxon>
        <taxon>Lactobacillales</taxon>
        <taxon>Lactobacillaceae</taxon>
        <taxon>Lapidilactobacillus</taxon>
    </lineage>
</organism>
<reference evidence="2" key="1">
    <citation type="journal article" date="2019" name="Int. J. Syst. Evol. Microbiol.">
        <title>The Global Catalogue of Microorganisms (GCM) 10K type strain sequencing project: providing services to taxonomists for standard genome sequencing and annotation.</title>
        <authorList>
            <consortium name="The Broad Institute Genomics Platform"/>
            <consortium name="The Broad Institute Genome Sequencing Center for Infectious Disease"/>
            <person name="Wu L."/>
            <person name="Ma J."/>
        </authorList>
    </citation>
    <scope>NUCLEOTIDE SEQUENCE [LARGE SCALE GENOMIC DNA]</scope>
    <source>
        <strain evidence="2">CCM 8937</strain>
    </source>
</reference>
<dbReference type="Proteomes" id="UP001597191">
    <property type="component" value="Unassembled WGS sequence"/>
</dbReference>
<dbReference type="PANTHER" id="PTHR38451:SF1">
    <property type="entry name" value="TRNA (ADENINE(22)-N(1))-METHYLTRANSFERASE"/>
    <property type="match status" value="1"/>
</dbReference>
<keyword evidence="2" id="KW-1185">Reference proteome</keyword>
<dbReference type="Gene3D" id="3.40.50.150">
    <property type="entry name" value="Vaccinia Virus protein VP39"/>
    <property type="match status" value="1"/>
</dbReference>
<dbReference type="Gene3D" id="1.10.287.1890">
    <property type="match status" value="1"/>
</dbReference>
<dbReference type="PANTHER" id="PTHR38451">
    <property type="entry name" value="TRNA (ADENINE(22)-N(1))-METHYLTRANSFERASE"/>
    <property type="match status" value="1"/>
</dbReference>
<protein>
    <submittedName>
        <fullName evidence="1">tRNA (Adenine(22)-N(1))-methyltransferase</fullName>
    </submittedName>
</protein>
<sequence>MQAVADLTAPWRRIADIGSDHAYLPIHLIATQQIDYVVAGEVIPGPFEIAQTHIQKAGYQAQIHVRLADGLAAIHEADQIQCVVLAGMGGRLITEILNREPAIYQRLQGLVLEPNQDVADVRQWVADHGWQITKERIVFDEGHCYQIMLAQPQPVARPYTAVELLMGPILLQAQPRDPVFTKYWTFKLQQRQQLVQQLQQAQQLPVVKLAQLNQEIALIKEGLKC</sequence>
<name>A0ABW4BP99_9LACO</name>
<dbReference type="SUPFAM" id="SSF53335">
    <property type="entry name" value="S-adenosyl-L-methionine-dependent methyltransferases"/>
    <property type="match status" value="1"/>
</dbReference>
<dbReference type="RefSeq" id="WP_164509237.1">
    <property type="nucleotide sequence ID" value="NZ_JBHTOH010000087.1"/>
</dbReference>
<comment type="caution">
    <text evidence="1">The sequence shown here is derived from an EMBL/GenBank/DDBJ whole genome shotgun (WGS) entry which is preliminary data.</text>
</comment>
<accession>A0ABW4BP99</accession>
<dbReference type="InterPro" id="IPR029063">
    <property type="entry name" value="SAM-dependent_MTases_sf"/>
</dbReference>
<evidence type="ECO:0000313" key="1">
    <source>
        <dbReference type="EMBL" id="MFD1411754.1"/>
    </source>
</evidence>